<sequence>MHISNFPGCYCDSCNQLLGIVNGGDINQCLHIPHKKKSRHDRSDVRAGQRTGPPRPIHCWSNLTSRNFTAEMGRRPIVLEPYCLSRRCRNLFVT</sequence>
<keyword evidence="3" id="KW-1185">Reference proteome</keyword>
<evidence type="ECO:0000256" key="1">
    <source>
        <dbReference type="SAM" id="MobiDB-lite"/>
    </source>
</evidence>
<dbReference type="AlphaFoldDB" id="A0A4Y2G498"/>
<accession>A0A4Y2G498</accession>
<proteinExistence type="predicted"/>
<dbReference type="Proteomes" id="UP000499080">
    <property type="component" value="Unassembled WGS sequence"/>
</dbReference>
<comment type="caution">
    <text evidence="2">The sequence shown here is derived from an EMBL/GenBank/DDBJ whole genome shotgun (WGS) entry which is preliminary data.</text>
</comment>
<protein>
    <submittedName>
        <fullName evidence="2">Uncharacterized protein</fullName>
    </submittedName>
</protein>
<evidence type="ECO:0000313" key="3">
    <source>
        <dbReference type="Proteomes" id="UP000499080"/>
    </source>
</evidence>
<feature type="region of interest" description="Disordered" evidence="1">
    <location>
        <begin position="34"/>
        <end position="55"/>
    </location>
</feature>
<organism evidence="2 3">
    <name type="scientific">Araneus ventricosus</name>
    <name type="common">Orbweaver spider</name>
    <name type="synonym">Epeira ventricosa</name>
    <dbReference type="NCBI Taxonomy" id="182803"/>
    <lineage>
        <taxon>Eukaryota</taxon>
        <taxon>Metazoa</taxon>
        <taxon>Ecdysozoa</taxon>
        <taxon>Arthropoda</taxon>
        <taxon>Chelicerata</taxon>
        <taxon>Arachnida</taxon>
        <taxon>Araneae</taxon>
        <taxon>Araneomorphae</taxon>
        <taxon>Entelegynae</taxon>
        <taxon>Araneoidea</taxon>
        <taxon>Araneidae</taxon>
        <taxon>Araneus</taxon>
    </lineage>
</organism>
<evidence type="ECO:0000313" key="2">
    <source>
        <dbReference type="EMBL" id="GBM47626.1"/>
    </source>
</evidence>
<dbReference type="EMBL" id="BGPR01001188">
    <property type="protein sequence ID" value="GBM47626.1"/>
    <property type="molecule type" value="Genomic_DNA"/>
</dbReference>
<name>A0A4Y2G498_ARAVE</name>
<gene>
    <name evidence="2" type="ORF">AVEN_120071_1</name>
</gene>
<reference evidence="2 3" key="1">
    <citation type="journal article" date="2019" name="Sci. Rep.">
        <title>Orb-weaving spider Araneus ventricosus genome elucidates the spidroin gene catalogue.</title>
        <authorList>
            <person name="Kono N."/>
            <person name="Nakamura H."/>
            <person name="Ohtoshi R."/>
            <person name="Moran D.A.P."/>
            <person name="Shinohara A."/>
            <person name="Yoshida Y."/>
            <person name="Fujiwara M."/>
            <person name="Mori M."/>
            <person name="Tomita M."/>
            <person name="Arakawa K."/>
        </authorList>
    </citation>
    <scope>NUCLEOTIDE SEQUENCE [LARGE SCALE GENOMIC DNA]</scope>
</reference>